<gene>
    <name evidence="2" type="ORF">BP5553_09805</name>
</gene>
<evidence type="ECO:0000313" key="2">
    <source>
        <dbReference type="EMBL" id="RDL31016.1"/>
    </source>
</evidence>
<organism evidence="2 3">
    <name type="scientific">Venustampulla echinocandica</name>
    <dbReference type="NCBI Taxonomy" id="2656787"/>
    <lineage>
        <taxon>Eukaryota</taxon>
        <taxon>Fungi</taxon>
        <taxon>Dikarya</taxon>
        <taxon>Ascomycota</taxon>
        <taxon>Pezizomycotina</taxon>
        <taxon>Leotiomycetes</taxon>
        <taxon>Helotiales</taxon>
        <taxon>Pleuroascaceae</taxon>
        <taxon>Venustampulla</taxon>
    </lineage>
</organism>
<dbReference type="GeneID" id="43602654"/>
<dbReference type="OrthoDB" id="194358at2759"/>
<dbReference type="Pfam" id="PF26639">
    <property type="entry name" value="Het-6_barrel"/>
    <property type="match status" value="1"/>
</dbReference>
<protein>
    <recommendedName>
        <fullName evidence="1">Heterokaryon incompatibility domain-containing protein</fullName>
    </recommendedName>
</protein>
<dbReference type="AlphaFoldDB" id="A0A370TAQ5"/>
<evidence type="ECO:0000313" key="3">
    <source>
        <dbReference type="Proteomes" id="UP000254866"/>
    </source>
</evidence>
<accession>A0A370TAQ5</accession>
<proteinExistence type="predicted"/>
<dbReference type="EMBL" id="NPIC01000013">
    <property type="protein sequence ID" value="RDL31016.1"/>
    <property type="molecule type" value="Genomic_DNA"/>
</dbReference>
<dbReference type="PANTHER" id="PTHR24148:SF73">
    <property type="entry name" value="HET DOMAIN PROTEIN (AFU_ORTHOLOGUE AFUA_8G01020)"/>
    <property type="match status" value="1"/>
</dbReference>
<feature type="domain" description="Heterokaryon incompatibility" evidence="1">
    <location>
        <begin position="69"/>
        <end position="209"/>
    </location>
</feature>
<dbReference type="PANTHER" id="PTHR24148">
    <property type="entry name" value="ANKYRIN REPEAT DOMAIN-CONTAINING PROTEIN 39 HOMOLOG-RELATED"/>
    <property type="match status" value="1"/>
</dbReference>
<sequence>MPPPSLANGHVSNESSHNDAGLRSDFVAYKELQHNEIRIAEIDPVTADSRSEQVSGRLIHVPRDQPPAYQALSYAWGRPSKRETGYILLDGIKHPVTRTLEAALHRLRHEDGQKKLLIWVDALCINQNDLGEKAREVERMRPIYERAEQVSVWLGEHSEDSPLAWKLLKELHVASNLTTVIQSHRLRAFDALKDLFRREYWWRIWVVQEVNSNENTVVYCGEDHMSWSDLLQASGRIEKATRIILDAVYHDQPHSIYTLTSGGPRNLRIQRHSNTRADEKKLPLLVDLLYSHESKLSSEDVDKVYALVGLSLDRETFGAIDYSLPARLVYIHTAKYIITQTECLNVICRQNNDDNPLSLPSWVPDWQRRLLFPHHRVMHMQFREPSYEAAGTTKAKFSWPPWTNNSEVLQASGFTVCTVKDVAHPFYCPIDERDIRPTLVAFHGWWEFFANAKGSTIDDCEAFQRTFCGGTWAPRYEEFGREDPSQRVSQFVRLLWKMFPRLIDGMPPLPTTPLEEGIDDVELEKRAKGTVAAAALRMHGKRLVVTESKLVGFAPMAARAGDKIVVLFGCNFPVVLRQLEPKAKCLQVDGKFYGGERMSWALIGEIYVDGIMYGAAMRNLNAGKYTEESYYIH</sequence>
<reference evidence="2 3" key="1">
    <citation type="journal article" date="2018" name="IMA Fungus">
        <title>IMA Genome-F 9: Draft genome sequence of Annulohypoxylon stygium, Aspergillus mulundensis, Berkeleyomyces basicola (syn. Thielaviopsis basicola), Ceratocystis smalleyi, two Cercospora beticola strains, Coleophoma cylindrospora, Fusarium fracticaudum, Phialophora cf. hyalina, and Morchella septimelata.</title>
        <authorList>
            <person name="Wingfield B.D."/>
            <person name="Bills G.F."/>
            <person name="Dong Y."/>
            <person name="Huang W."/>
            <person name="Nel W.J."/>
            <person name="Swalarsk-Parry B.S."/>
            <person name="Vaghefi N."/>
            <person name="Wilken P.M."/>
            <person name="An Z."/>
            <person name="de Beer Z.W."/>
            <person name="De Vos L."/>
            <person name="Chen L."/>
            <person name="Duong T.A."/>
            <person name="Gao Y."/>
            <person name="Hammerbacher A."/>
            <person name="Kikkert J.R."/>
            <person name="Li Y."/>
            <person name="Li H."/>
            <person name="Li K."/>
            <person name="Li Q."/>
            <person name="Liu X."/>
            <person name="Ma X."/>
            <person name="Naidoo K."/>
            <person name="Pethybridge S.J."/>
            <person name="Sun J."/>
            <person name="Steenkamp E.T."/>
            <person name="van der Nest M.A."/>
            <person name="van Wyk S."/>
            <person name="Wingfield M.J."/>
            <person name="Xiong C."/>
            <person name="Yue Q."/>
            <person name="Zhang X."/>
        </authorList>
    </citation>
    <scope>NUCLEOTIDE SEQUENCE [LARGE SCALE GENOMIC DNA]</scope>
    <source>
        <strain evidence="2 3">BP 5553</strain>
    </source>
</reference>
<dbReference type="InterPro" id="IPR052895">
    <property type="entry name" value="HetReg/Transcr_Mod"/>
</dbReference>
<dbReference type="InterPro" id="IPR010730">
    <property type="entry name" value="HET"/>
</dbReference>
<name>A0A370TAQ5_9HELO</name>
<keyword evidence="3" id="KW-1185">Reference proteome</keyword>
<comment type="caution">
    <text evidence="2">The sequence shown here is derived from an EMBL/GenBank/DDBJ whole genome shotgun (WGS) entry which is preliminary data.</text>
</comment>
<dbReference type="Proteomes" id="UP000254866">
    <property type="component" value="Unassembled WGS sequence"/>
</dbReference>
<dbReference type="RefSeq" id="XP_031865265.1">
    <property type="nucleotide sequence ID" value="XM_032018428.1"/>
</dbReference>
<evidence type="ECO:0000259" key="1">
    <source>
        <dbReference type="Pfam" id="PF06985"/>
    </source>
</evidence>
<dbReference type="Pfam" id="PF06985">
    <property type="entry name" value="HET"/>
    <property type="match status" value="1"/>
</dbReference>